<sequence>MQGFSSEFKSPEHYILDITYRIWELRGLELIHDWYSYDCPVKTPMSVSVGVEPVIAGTQATLDQFPDRELLADDIIVGDWDERVFYSSHRVRSPCHHIGDGLFGAPTGLAVTMLTIADCICEADKIVDEYLVRDNCGVAIQLGIEPELQVARMIELGNTDGQTSADDLVARWSDSVRVHGDAAVAEVAIQAYHKRLTGDHSWVEHYDRALRFEGSGASLVHGLTGLQAWDQERFGGLSEPVLTIHHVIVRADANKPVRIALRWSVKAKHDRVSMFGPAVDAEVALLGASHFELRDGKILNEWMIFDELSLYAQLMHRAGA</sequence>
<name>A0A5Q2Q9F7_9GAMM</name>
<dbReference type="KEGG" id="llp:GH975_09980"/>
<reference evidence="2 3" key="1">
    <citation type="submission" date="2019-11" db="EMBL/GenBank/DDBJ databases">
        <authorList>
            <person name="Khan S.A."/>
            <person name="Jeon C.O."/>
            <person name="Chun B.H."/>
        </authorList>
    </citation>
    <scope>NUCLEOTIDE SEQUENCE [LARGE SCALE GENOMIC DNA]</scope>
    <source>
        <strain evidence="2 3">IMCC 1097</strain>
    </source>
</reference>
<dbReference type="InterPro" id="IPR032710">
    <property type="entry name" value="NTF2-like_dom_sf"/>
</dbReference>
<keyword evidence="3" id="KW-1185">Reference proteome</keyword>
<dbReference type="OrthoDB" id="2769928at2"/>
<dbReference type="InterPro" id="IPR037401">
    <property type="entry name" value="SnoaL-like"/>
</dbReference>
<dbReference type="RefSeq" id="WP_153714381.1">
    <property type="nucleotide sequence ID" value="NZ_CP045871.1"/>
</dbReference>
<evidence type="ECO:0000313" key="3">
    <source>
        <dbReference type="Proteomes" id="UP000388235"/>
    </source>
</evidence>
<gene>
    <name evidence="2" type="ORF">GH975_09980</name>
</gene>
<dbReference type="Pfam" id="PF12680">
    <property type="entry name" value="SnoaL_2"/>
    <property type="match status" value="1"/>
</dbReference>
<dbReference type="AlphaFoldDB" id="A0A5Q2Q9F7"/>
<dbReference type="SUPFAM" id="SSF54427">
    <property type="entry name" value="NTF2-like"/>
    <property type="match status" value="2"/>
</dbReference>
<dbReference type="Gene3D" id="3.10.450.50">
    <property type="match status" value="2"/>
</dbReference>
<proteinExistence type="predicted"/>
<dbReference type="Proteomes" id="UP000388235">
    <property type="component" value="Chromosome"/>
</dbReference>
<organism evidence="2 3">
    <name type="scientific">Litorivicinus lipolyticus</name>
    <dbReference type="NCBI Taxonomy" id="418701"/>
    <lineage>
        <taxon>Bacteria</taxon>
        <taxon>Pseudomonadati</taxon>
        <taxon>Pseudomonadota</taxon>
        <taxon>Gammaproteobacteria</taxon>
        <taxon>Oceanospirillales</taxon>
        <taxon>Litorivicinaceae</taxon>
        <taxon>Litorivicinus</taxon>
    </lineage>
</organism>
<dbReference type="EMBL" id="CP045871">
    <property type="protein sequence ID" value="QGG80878.1"/>
    <property type="molecule type" value="Genomic_DNA"/>
</dbReference>
<protein>
    <recommendedName>
        <fullName evidence="1">SnoaL-like domain-containing protein</fullName>
    </recommendedName>
</protein>
<accession>A0A5Q2Q9F7</accession>
<feature type="domain" description="SnoaL-like" evidence="1">
    <location>
        <begin position="201"/>
        <end position="299"/>
    </location>
</feature>
<evidence type="ECO:0000259" key="1">
    <source>
        <dbReference type="Pfam" id="PF12680"/>
    </source>
</evidence>
<evidence type="ECO:0000313" key="2">
    <source>
        <dbReference type="EMBL" id="QGG80878.1"/>
    </source>
</evidence>